<dbReference type="Proteomes" id="UP000287609">
    <property type="component" value="Unassembled WGS sequence"/>
</dbReference>
<organism evidence="2 3">
    <name type="scientific">Bifidobacterium dolichotidis</name>
    <dbReference type="NCBI Taxonomy" id="2306976"/>
    <lineage>
        <taxon>Bacteria</taxon>
        <taxon>Bacillati</taxon>
        <taxon>Actinomycetota</taxon>
        <taxon>Actinomycetes</taxon>
        <taxon>Bifidobacteriales</taxon>
        <taxon>Bifidobacteriaceae</taxon>
        <taxon>Bifidobacterium</taxon>
    </lineage>
</organism>
<sequence>MTHPFVSESREGKPWFEWTVAVIVVLAAVIAWLGHTMAATTIMAVTAIATGVIRIVMRDKSPWRIRTVAFDATLGIGFGIVLVVLELSTHLLVF</sequence>
<feature type="transmembrane region" description="Helical" evidence="1">
    <location>
        <begin position="69"/>
        <end position="93"/>
    </location>
</feature>
<reference evidence="2 3" key="1">
    <citation type="submission" date="2018-09" db="EMBL/GenBank/DDBJ databases">
        <title>Characterization of the phylogenetic diversity of five novel species belonging to the genus Bifidobacterium.</title>
        <authorList>
            <person name="Lugli G.A."/>
            <person name="Duranti S."/>
            <person name="Milani C."/>
        </authorList>
    </citation>
    <scope>NUCLEOTIDE SEQUENCE [LARGE SCALE GENOMIC DNA]</scope>
    <source>
        <strain evidence="2 3">2036B</strain>
    </source>
</reference>
<keyword evidence="1" id="KW-1133">Transmembrane helix</keyword>
<proteinExistence type="predicted"/>
<gene>
    <name evidence="2" type="ORF">D2E26_0601</name>
</gene>
<keyword evidence="1" id="KW-0812">Transmembrane</keyword>
<dbReference type="EMBL" id="QXGM01000001">
    <property type="protein sequence ID" value="RSX56038.1"/>
    <property type="molecule type" value="Genomic_DNA"/>
</dbReference>
<feature type="transmembrane region" description="Helical" evidence="1">
    <location>
        <begin position="15"/>
        <end position="33"/>
    </location>
</feature>
<dbReference type="AlphaFoldDB" id="A0A430FT35"/>
<dbReference type="OrthoDB" id="3239627at2"/>
<dbReference type="RefSeq" id="WP_125963192.1">
    <property type="nucleotide sequence ID" value="NZ_QXGM01000001.1"/>
</dbReference>
<accession>A0A430FT35</accession>
<evidence type="ECO:0000313" key="3">
    <source>
        <dbReference type="Proteomes" id="UP000287609"/>
    </source>
</evidence>
<evidence type="ECO:0000313" key="2">
    <source>
        <dbReference type="EMBL" id="RSX56038.1"/>
    </source>
</evidence>
<name>A0A430FT35_9BIFI</name>
<evidence type="ECO:0000256" key="1">
    <source>
        <dbReference type="SAM" id="Phobius"/>
    </source>
</evidence>
<comment type="caution">
    <text evidence="2">The sequence shown here is derived from an EMBL/GenBank/DDBJ whole genome shotgun (WGS) entry which is preliminary data.</text>
</comment>
<keyword evidence="1" id="KW-0472">Membrane</keyword>
<protein>
    <submittedName>
        <fullName evidence="2">Rod shape-determining protein RodA</fullName>
    </submittedName>
</protein>
<keyword evidence="3" id="KW-1185">Reference proteome</keyword>